<sequence>MTKEQIYEDALKNIIFKCHRRKMYKNPPPPEEYWEPVMHNPIELVWLLETVGDIAEDALKEKE</sequence>
<gene>
    <name evidence="1" type="ORF">UFOVP237_50</name>
</gene>
<dbReference type="EMBL" id="LR798277">
    <property type="protein sequence ID" value="CAB5219997.1"/>
    <property type="molecule type" value="Genomic_DNA"/>
</dbReference>
<organism evidence="1">
    <name type="scientific">uncultured Caudovirales phage</name>
    <dbReference type="NCBI Taxonomy" id="2100421"/>
    <lineage>
        <taxon>Viruses</taxon>
        <taxon>Duplodnaviria</taxon>
        <taxon>Heunggongvirae</taxon>
        <taxon>Uroviricota</taxon>
        <taxon>Caudoviricetes</taxon>
        <taxon>Peduoviridae</taxon>
        <taxon>Maltschvirus</taxon>
        <taxon>Maltschvirus maltsch</taxon>
    </lineage>
</organism>
<reference evidence="1" key="1">
    <citation type="submission" date="2020-05" db="EMBL/GenBank/DDBJ databases">
        <authorList>
            <person name="Chiriac C."/>
            <person name="Salcher M."/>
            <person name="Ghai R."/>
            <person name="Kavagutti S V."/>
        </authorList>
    </citation>
    <scope>NUCLEOTIDE SEQUENCE</scope>
</reference>
<proteinExistence type="predicted"/>
<accession>A0A6J7WQL1</accession>
<name>A0A6J7WQL1_9CAUD</name>
<protein>
    <submittedName>
        <fullName evidence="1">Uncharacterized protein</fullName>
    </submittedName>
</protein>
<evidence type="ECO:0000313" key="1">
    <source>
        <dbReference type="EMBL" id="CAB5219997.1"/>
    </source>
</evidence>